<reference evidence="4 5" key="1">
    <citation type="submission" date="2017-10" db="EMBL/GenBank/DDBJ databases">
        <title>Two draft genome sequences of Pusillimonas sp. strains isolated from a nitrate- and radionuclide-contaminated groundwater in Russia.</title>
        <authorList>
            <person name="Grouzdev D.S."/>
            <person name="Tourova T.P."/>
            <person name="Goeva M.A."/>
            <person name="Babich T.L."/>
            <person name="Sokolova D.S."/>
            <person name="Abdullin R."/>
            <person name="Poltaraus A.B."/>
            <person name="Toshchakov S.V."/>
            <person name="Nazina T.N."/>
        </authorList>
    </citation>
    <scope>NUCLEOTIDE SEQUENCE [LARGE SCALE GENOMIC DNA]</scope>
    <source>
        <strain evidence="4 5">JR1/69-2-13</strain>
    </source>
</reference>
<comment type="similarity">
    <text evidence="1">Belongs to the PrpD family.</text>
</comment>
<dbReference type="InterPro" id="IPR042183">
    <property type="entry name" value="MmgE/PrpD_sf_1"/>
</dbReference>
<dbReference type="Gene3D" id="1.10.4100.10">
    <property type="entry name" value="2-methylcitrate dehydratase PrpD"/>
    <property type="match status" value="1"/>
</dbReference>
<dbReference type="Proteomes" id="UP000234328">
    <property type="component" value="Unassembled WGS sequence"/>
</dbReference>
<organism evidence="4 5">
    <name type="scientific">Pollutimonas nitritireducens</name>
    <dbReference type="NCBI Taxonomy" id="2045209"/>
    <lineage>
        <taxon>Bacteria</taxon>
        <taxon>Pseudomonadati</taxon>
        <taxon>Pseudomonadota</taxon>
        <taxon>Betaproteobacteria</taxon>
        <taxon>Burkholderiales</taxon>
        <taxon>Alcaligenaceae</taxon>
        <taxon>Pollutimonas</taxon>
    </lineage>
</organism>
<dbReference type="OrthoDB" id="9797528at2"/>
<dbReference type="AlphaFoldDB" id="A0A2N4UAX2"/>
<name>A0A2N4UAX2_9BURK</name>
<feature type="domain" description="MmgE/PrpD N-terminal" evidence="2">
    <location>
        <begin position="15"/>
        <end position="249"/>
    </location>
</feature>
<evidence type="ECO:0000259" key="3">
    <source>
        <dbReference type="Pfam" id="PF19305"/>
    </source>
</evidence>
<comment type="caution">
    <text evidence="4">The sequence shown here is derived from an EMBL/GenBank/DDBJ whole genome shotgun (WGS) entry which is preliminary data.</text>
</comment>
<evidence type="ECO:0000259" key="2">
    <source>
        <dbReference type="Pfam" id="PF03972"/>
    </source>
</evidence>
<dbReference type="InterPro" id="IPR005656">
    <property type="entry name" value="MmgE_PrpD"/>
</dbReference>
<protein>
    <submittedName>
        <fullName evidence="4">MmgE/PrpD family protein</fullName>
    </submittedName>
</protein>
<keyword evidence="5" id="KW-1185">Reference proteome</keyword>
<dbReference type="Pfam" id="PF03972">
    <property type="entry name" value="MmgE_PrpD_N"/>
    <property type="match status" value="1"/>
</dbReference>
<gene>
    <name evidence="4" type="ORF">CR155_19790</name>
</gene>
<proteinExistence type="inferred from homology"/>
<sequence length="464" mass="49107">MSIGDTCVNEAISAALTQFVAATRWDAIPAPVRHESKRALLNFFAVSMAGCRDPAIVIAARVFGEFSANQQAGVIGRSERTDILNASALNAMSANVFDFDDTHIPTIIHPTAPIAPVVFALAERATIPGRELLTAYILGVEVACRIGNSISPSHYARGWHITSTCGIFGSAMAAGKALGLDASGLCWALGHASSQASGLVETIGTMAKSAGVGAAARNGLLSALLAQQGFTGPDFPLEGERGFLTVMGEIPDTASVVSGLGDRWEILRNTYKPYPCGVVLNPVIEGCLYLSCNSNVTADELAAVTEIEITAHPLLRERADRPGPRSGREAQVSAQHAVAVSLLYRKAGLAQFSDDAAADPAVRTLGKKVRFVDDPRVPLAAARLRILRPNAPAITTTIEVARGSVDKPMTDKELEDKLREICRNIPDGYDPEPLIAAVWSLDETNDAGALMALTHRIRGSIHDA</sequence>
<dbReference type="InterPro" id="IPR045336">
    <property type="entry name" value="MmgE_PrpD_N"/>
</dbReference>
<dbReference type="RefSeq" id="WP_102071768.1">
    <property type="nucleotide sequence ID" value="NZ_PDNV01000016.1"/>
</dbReference>
<dbReference type="InterPro" id="IPR045337">
    <property type="entry name" value="MmgE_PrpD_C"/>
</dbReference>
<evidence type="ECO:0000313" key="5">
    <source>
        <dbReference type="Proteomes" id="UP000234328"/>
    </source>
</evidence>
<accession>A0A2N4UAX2</accession>
<dbReference type="EMBL" id="PDNV01000016">
    <property type="protein sequence ID" value="PLC52148.1"/>
    <property type="molecule type" value="Genomic_DNA"/>
</dbReference>
<dbReference type="Pfam" id="PF19305">
    <property type="entry name" value="MmgE_PrpD_C"/>
    <property type="match status" value="1"/>
</dbReference>
<dbReference type="SUPFAM" id="SSF103378">
    <property type="entry name" value="2-methylcitrate dehydratase PrpD"/>
    <property type="match status" value="1"/>
</dbReference>
<dbReference type="InterPro" id="IPR036148">
    <property type="entry name" value="MmgE/PrpD_sf"/>
</dbReference>
<evidence type="ECO:0000313" key="4">
    <source>
        <dbReference type="EMBL" id="PLC52148.1"/>
    </source>
</evidence>
<feature type="domain" description="MmgE/PrpD C-terminal" evidence="3">
    <location>
        <begin position="274"/>
        <end position="427"/>
    </location>
</feature>
<dbReference type="InterPro" id="IPR042188">
    <property type="entry name" value="MmgE/PrpD_sf_2"/>
</dbReference>
<dbReference type="Gene3D" id="3.30.1330.120">
    <property type="entry name" value="2-methylcitrate dehydratase PrpD"/>
    <property type="match status" value="1"/>
</dbReference>
<dbReference type="GO" id="GO:0016829">
    <property type="term" value="F:lyase activity"/>
    <property type="evidence" value="ECO:0007669"/>
    <property type="project" value="InterPro"/>
</dbReference>
<dbReference type="PANTHER" id="PTHR16943:SF8">
    <property type="entry name" value="2-METHYLCITRATE DEHYDRATASE"/>
    <property type="match status" value="1"/>
</dbReference>
<evidence type="ECO:0000256" key="1">
    <source>
        <dbReference type="ARBA" id="ARBA00006174"/>
    </source>
</evidence>
<dbReference type="PANTHER" id="PTHR16943">
    <property type="entry name" value="2-METHYLCITRATE DEHYDRATASE-RELATED"/>
    <property type="match status" value="1"/>
</dbReference>